<proteinExistence type="predicted"/>
<keyword evidence="2" id="KW-0812">Transmembrane</keyword>
<feature type="transmembrane region" description="Helical" evidence="2">
    <location>
        <begin position="84"/>
        <end position="106"/>
    </location>
</feature>
<organism evidence="3 4">
    <name type="scientific">Calycina marina</name>
    <dbReference type="NCBI Taxonomy" id="1763456"/>
    <lineage>
        <taxon>Eukaryota</taxon>
        <taxon>Fungi</taxon>
        <taxon>Dikarya</taxon>
        <taxon>Ascomycota</taxon>
        <taxon>Pezizomycotina</taxon>
        <taxon>Leotiomycetes</taxon>
        <taxon>Helotiales</taxon>
        <taxon>Pezizellaceae</taxon>
        <taxon>Calycina</taxon>
    </lineage>
</organism>
<dbReference type="EMBL" id="MU253815">
    <property type="protein sequence ID" value="KAG9246149.1"/>
    <property type="molecule type" value="Genomic_DNA"/>
</dbReference>
<feature type="transmembrane region" description="Helical" evidence="2">
    <location>
        <begin position="59"/>
        <end position="77"/>
    </location>
</feature>
<feature type="compositionally biased region" description="Polar residues" evidence="1">
    <location>
        <begin position="189"/>
        <end position="198"/>
    </location>
</feature>
<gene>
    <name evidence="3" type="ORF">BJ878DRAFT_498260</name>
</gene>
<comment type="caution">
    <text evidence="3">The sequence shown here is derived from an EMBL/GenBank/DDBJ whole genome shotgun (WGS) entry which is preliminary data.</text>
</comment>
<reference evidence="3" key="1">
    <citation type="journal article" date="2021" name="IMA Fungus">
        <title>Genomic characterization of three marine fungi, including Emericellopsis atlantica sp. nov. with signatures of a generalist lifestyle and marine biomass degradation.</title>
        <authorList>
            <person name="Hagestad O.C."/>
            <person name="Hou L."/>
            <person name="Andersen J.H."/>
            <person name="Hansen E.H."/>
            <person name="Altermark B."/>
            <person name="Li C."/>
            <person name="Kuhnert E."/>
            <person name="Cox R.J."/>
            <person name="Crous P.W."/>
            <person name="Spatafora J.W."/>
            <person name="Lail K."/>
            <person name="Amirebrahimi M."/>
            <person name="Lipzen A."/>
            <person name="Pangilinan J."/>
            <person name="Andreopoulos W."/>
            <person name="Hayes R.D."/>
            <person name="Ng V."/>
            <person name="Grigoriev I.V."/>
            <person name="Jackson S.A."/>
            <person name="Sutton T.D.S."/>
            <person name="Dobson A.D.W."/>
            <person name="Rama T."/>
        </authorList>
    </citation>
    <scope>NUCLEOTIDE SEQUENCE</scope>
    <source>
        <strain evidence="3">TRa3180A</strain>
    </source>
</reference>
<dbReference type="Proteomes" id="UP000887226">
    <property type="component" value="Unassembled WGS sequence"/>
</dbReference>
<evidence type="ECO:0000313" key="4">
    <source>
        <dbReference type="Proteomes" id="UP000887226"/>
    </source>
</evidence>
<feature type="compositionally biased region" description="Basic and acidic residues" evidence="1">
    <location>
        <begin position="172"/>
        <end position="188"/>
    </location>
</feature>
<name>A0A9P8CGE6_9HELO</name>
<evidence type="ECO:0000313" key="3">
    <source>
        <dbReference type="EMBL" id="KAG9246149.1"/>
    </source>
</evidence>
<dbReference type="OrthoDB" id="5342507at2759"/>
<feature type="transmembrane region" description="Helical" evidence="2">
    <location>
        <begin position="140"/>
        <end position="161"/>
    </location>
</feature>
<keyword evidence="2" id="KW-0472">Membrane</keyword>
<evidence type="ECO:0008006" key="5">
    <source>
        <dbReference type="Google" id="ProtNLM"/>
    </source>
</evidence>
<protein>
    <recommendedName>
        <fullName evidence="5">MARVEL domain-containing protein</fullName>
    </recommendedName>
</protein>
<keyword evidence="4" id="KW-1185">Reference proteome</keyword>
<sequence length="198" mass="22272">MGFLDTFRRSKFYPTFLRILRFLQFASAISSLIVFSLRIRKLLHLYQNLSTATGAVEGILVAAVAYTLITTALTFCLKANNAPIFLRWALIVLDLAFVGAFIAVAVETRPNGGVAGLACYGEREEVARESNYVNDPDCRFPLGTFLTAIVSTLLHTLTLIFHEAKKHRHEHTVVKHQKEIDHENRNSEITDYTRSSNV</sequence>
<evidence type="ECO:0000256" key="1">
    <source>
        <dbReference type="SAM" id="MobiDB-lite"/>
    </source>
</evidence>
<feature type="region of interest" description="Disordered" evidence="1">
    <location>
        <begin position="172"/>
        <end position="198"/>
    </location>
</feature>
<keyword evidence="2" id="KW-1133">Transmembrane helix</keyword>
<feature type="transmembrane region" description="Helical" evidence="2">
    <location>
        <begin position="20"/>
        <end position="39"/>
    </location>
</feature>
<evidence type="ECO:0000256" key="2">
    <source>
        <dbReference type="SAM" id="Phobius"/>
    </source>
</evidence>
<accession>A0A9P8CGE6</accession>
<dbReference type="AlphaFoldDB" id="A0A9P8CGE6"/>